<dbReference type="GO" id="GO:0000783">
    <property type="term" value="C:nuclear telomere cap complex"/>
    <property type="evidence" value="ECO:0007669"/>
    <property type="project" value="TreeGrafter"/>
</dbReference>
<dbReference type="Gene3D" id="2.40.50.140">
    <property type="entry name" value="Nucleic acid-binding proteins"/>
    <property type="match status" value="1"/>
</dbReference>
<dbReference type="PANTHER" id="PTHR14513">
    <property type="entry name" value="PROTECTION OF TELOMERES 1"/>
    <property type="match status" value="1"/>
</dbReference>
<keyword evidence="6" id="KW-0238">DNA-binding</keyword>
<reference evidence="9 10" key="1">
    <citation type="submission" date="2017-01" db="EMBL/GenBank/DDBJ databases">
        <title>Draft genome sequence of Diplodia seriata F98.1, a fungal species involved in grapevine trunk diseases.</title>
        <authorList>
            <person name="Robert-Siegwald G."/>
            <person name="Vallet J."/>
            <person name="Abou-Mansour E."/>
            <person name="Xu J."/>
            <person name="Rey P."/>
            <person name="Bertsch C."/>
            <person name="Rego C."/>
            <person name="Larignon P."/>
            <person name="Fontaine F."/>
            <person name="Lebrun M.-H."/>
        </authorList>
    </citation>
    <scope>NUCLEOTIDE SEQUENCE [LARGE SCALE GENOMIC DNA]</scope>
    <source>
        <strain evidence="9 10">F98.1</strain>
    </source>
</reference>
<evidence type="ECO:0000256" key="7">
    <source>
        <dbReference type="ARBA" id="ARBA00023242"/>
    </source>
</evidence>
<keyword evidence="7" id="KW-0539">Nucleus</keyword>
<comment type="similarity">
    <text evidence="3">Belongs to the telombin family.</text>
</comment>
<dbReference type="SUPFAM" id="SSF50249">
    <property type="entry name" value="Nucleic acid-binding proteins"/>
    <property type="match status" value="1"/>
</dbReference>
<protein>
    <submittedName>
        <fullName evidence="9">Protection of telomeres protein 1</fullName>
    </submittedName>
</protein>
<evidence type="ECO:0000313" key="9">
    <source>
        <dbReference type="EMBL" id="OMP83227.1"/>
    </source>
</evidence>
<dbReference type="InterPro" id="IPR032042">
    <property type="entry name" value="POT1PC"/>
</dbReference>
<sequence length="309" mass="35647">MTLQVKLWGPHATAFDKIGEGEIVELKNVHIKMDRSGTHLEGALHEDRHYPHRVNVVSMQNKYRDPRVYELERRKETHMMAVRSREQRGMVKQSRKTTRLADIENNERRLYKTPSGVECELPFVNAMYKSRVRVVDFWPENLEDFSKSLDNPEFNDVHEEDQTQSSTTYTALSTGTQRWEWHFCLLVEDAKHPPGAKSPVRIPLLVFDKDAECLLCLDATDCNSLRKDERTLNQLREKLFILWGNLHELKSREGDLLDEAVISQHSSKAFDCCIKETGAATGPEPGMVGAEMEPSYQRIYHIHGTTIRG</sequence>
<dbReference type="InterPro" id="IPR012340">
    <property type="entry name" value="NA-bd_OB-fold"/>
</dbReference>
<dbReference type="GO" id="GO:0016233">
    <property type="term" value="P:telomere capping"/>
    <property type="evidence" value="ECO:0007669"/>
    <property type="project" value="TreeGrafter"/>
</dbReference>
<evidence type="ECO:0000256" key="1">
    <source>
        <dbReference type="ARBA" id="ARBA00004123"/>
    </source>
</evidence>
<evidence type="ECO:0000259" key="8">
    <source>
        <dbReference type="Pfam" id="PF16686"/>
    </source>
</evidence>
<evidence type="ECO:0000256" key="5">
    <source>
        <dbReference type="ARBA" id="ARBA00022895"/>
    </source>
</evidence>
<dbReference type="GO" id="GO:0098505">
    <property type="term" value="F:G-rich strand telomeric DNA binding"/>
    <property type="evidence" value="ECO:0007669"/>
    <property type="project" value="TreeGrafter"/>
</dbReference>
<gene>
    <name evidence="9" type="ORF">BK809_0004608</name>
</gene>
<dbReference type="STRING" id="420778.A0A1S8B6R2"/>
<dbReference type="InterPro" id="IPR028389">
    <property type="entry name" value="POT1"/>
</dbReference>
<dbReference type="Proteomes" id="UP000190776">
    <property type="component" value="Unassembled WGS sequence"/>
</dbReference>
<evidence type="ECO:0000256" key="3">
    <source>
        <dbReference type="ARBA" id="ARBA00008442"/>
    </source>
</evidence>
<dbReference type="PANTHER" id="PTHR14513:SF0">
    <property type="entry name" value="PROTECTION OF TELOMERES PROTEIN 1"/>
    <property type="match status" value="1"/>
</dbReference>
<accession>A0A1S8B6R2</accession>
<dbReference type="GO" id="GO:0032210">
    <property type="term" value="P:regulation of telomere maintenance via telomerase"/>
    <property type="evidence" value="ECO:0007669"/>
    <property type="project" value="TreeGrafter"/>
</dbReference>
<evidence type="ECO:0000313" key="10">
    <source>
        <dbReference type="Proteomes" id="UP000190776"/>
    </source>
</evidence>
<keyword evidence="5" id="KW-0779">Telomere</keyword>
<dbReference type="OrthoDB" id="2186770at2759"/>
<dbReference type="AlphaFoldDB" id="A0A1S8B6R2"/>
<comment type="subcellular location">
    <subcellularLocation>
        <location evidence="2">Chromosome</location>
        <location evidence="2">Telomere</location>
    </subcellularLocation>
    <subcellularLocation>
        <location evidence="1">Nucleus</location>
    </subcellularLocation>
</comment>
<dbReference type="GO" id="GO:0010521">
    <property type="term" value="F:telomerase inhibitor activity"/>
    <property type="evidence" value="ECO:0007669"/>
    <property type="project" value="TreeGrafter"/>
</dbReference>
<evidence type="ECO:0000256" key="2">
    <source>
        <dbReference type="ARBA" id="ARBA00004574"/>
    </source>
</evidence>
<keyword evidence="4" id="KW-0158">Chromosome</keyword>
<feature type="domain" description="Protection of telomeres protein 1 ssDNA-binding" evidence="8">
    <location>
        <begin position="1"/>
        <end position="77"/>
    </location>
</feature>
<name>A0A1S8B6R2_9PEZI</name>
<dbReference type="Pfam" id="PF16686">
    <property type="entry name" value="POT1PC"/>
    <property type="match status" value="1"/>
</dbReference>
<organism evidence="9 10">
    <name type="scientific">Diplodia seriata</name>
    <dbReference type="NCBI Taxonomy" id="420778"/>
    <lineage>
        <taxon>Eukaryota</taxon>
        <taxon>Fungi</taxon>
        <taxon>Dikarya</taxon>
        <taxon>Ascomycota</taxon>
        <taxon>Pezizomycotina</taxon>
        <taxon>Dothideomycetes</taxon>
        <taxon>Dothideomycetes incertae sedis</taxon>
        <taxon>Botryosphaeriales</taxon>
        <taxon>Botryosphaeriaceae</taxon>
        <taxon>Diplodia</taxon>
    </lineage>
</organism>
<evidence type="ECO:0000256" key="6">
    <source>
        <dbReference type="ARBA" id="ARBA00023125"/>
    </source>
</evidence>
<evidence type="ECO:0000256" key="4">
    <source>
        <dbReference type="ARBA" id="ARBA00022454"/>
    </source>
</evidence>
<comment type="caution">
    <text evidence="9">The sequence shown here is derived from an EMBL/GenBank/DDBJ whole genome shotgun (WGS) entry which is preliminary data.</text>
</comment>
<proteinExistence type="inferred from homology"/>
<dbReference type="EMBL" id="MSZU01000111">
    <property type="protein sequence ID" value="OMP83227.1"/>
    <property type="molecule type" value="Genomic_DNA"/>
</dbReference>